<reference evidence="1" key="2">
    <citation type="journal article" date="2022" name="New Phytol.">
        <title>Evolutionary transition to the ectomycorrhizal habit in the genomes of a hyperdiverse lineage of mushroom-forming fungi.</title>
        <authorList>
            <person name="Looney B."/>
            <person name="Miyauchi S."/>
            <person name="Morin E."/>
            <person name="Drula E."/>
            <person name="Courty P.E."/>
            <person name="Kohler A."/>
            <person name="Kuo A."/>
            <person name="LaButti K."/>
            <person name="Pangilinan J."/>
            <person name="Lipzen A."/>
            <person name="Riley R."/>
            <person name="Andreopoulos W."/>
            <person name="He G."/>
            <person name="Johnson J."/>
            <person name="Nolan M."/>
            <person name="Tritt A."/>
            <person name="Barry K.W."/>
            <person name="Grigoriev I.V."/>
            <person name="Nagy L.G."/>
            <person name="Hibbett D."/>
            <person name="Henrissat B."/>
            <person name="Matheny P.B."/>
            <person name="Labbe J."/>
            <person name="Martin F.M."/>
        </authorList>
    </citation>
    <scope>NUCLEOTIDE SEQUENCE</scope>
    <source>
        <strain evidence="1">HHB10654</strain>
    </source>
</reference>
<name>A0ACB8SFT4_9AGAM</name>
<proteinExistence type="predicted"/>
<accession>A0ACB8SFT4</accession>
<gene>
    <name evidence="1" type="ORF">BV25DRAFT_1922399</name>
</gene>
<dbReference type="EMBL" id="MU277351">
    <property type="protein sequence ID" value="KAI0054758.1"/>
    <property type="molecule type" value="Genomic_DNA"/>
</dbReference>
<protein>
    <submittedName>
        <fullName evidence="1">Uncharacterized protein</fullName>
    </submittedName>
</protein>
<dbReference type="Proteomes" id="UP000814140">
    <property type="component" value="Unassembled WGS sequence"/>
</dbReference>
<organism evidence="1 2">
    <name type="scientific">Artomyces pyxidatus</name>
    <dbReference type="NCBI Taxonomy" id="48021"/>
    <lineage>
        <taxon>Eukaryota</taxon>
        <taxon>Fungi</taxon>
        <taxon>Dikarya</taxon>
        <taxon>Basidiomycota</taxon>
        <taxon>Agaricomycotina</taxon>
        <taxon>Agaricomycetes</taxon>
        <taxon>Russulales</taxon>
        <taxon>Auriscalpiaceae</taxon>
        <taxon>Artomyces</taxon>
    </lineage>
</organism>
<sequence length="136" mass="15080">MVLPKVQGLFIGRRGIPKDAKSYAKQLVPLTILLEELNVQLIKWDGIKNHSILDSKRHILVEMAGCPAKDNSWKQVARDASVEMVSVSHTLKLDNKQTTHMRGHFPILHCSFPHGCGPKASLSYLDRAGIPSNSCV</sequence>
<keyword evidence="2" id="KW-1185">Reference proteome</keyword>
<evidence type="ECO:0000313" key="1">
    <source>
        <dbReference type="EMBL" id="KAI0054758.1"/>
    </source>
</evidence>
<evidence type="ECO:0000313" key="2">
    <source>
        <dbReference type="Proteomes" id="UP000814140"/>
    </source>
</evidence>
<reference evidence="1" key="1">
    <citation type="submission" date="2021-03" db="EMBL/GenBank/DDBJ databases">
        <authorList>
            <consortium name="DOE Joint Genome Institute"/>
            <person name="Ahrendt S."/>
            <person name="Looney B.P."/>
            <person name="Miyauchi S."/>
            <person name="Morin E."/>
            <person name="Drula E."/>
            <person name="Courty P.E."/>
            <person name="Chicoki N."/>
            <person name="Fauchery L."/>
            <person name="Kohler A."/>
            <person name="Kuo A."/>
            <person name="Labutti K."/>
            <person name="Pangilinan J."/>
            <person name="Lipzen A."/>
            <person name="Riley R."/>
            <person name="Andreopoulos W."/>
            <person name="He G."/>
            <person name="Johnson J."/>
            <person name="Barry K.W."/>
            <person name="Grigoriev I.V."/>
            <person name="Nagy L."/>
            <person name="Hibbett D."/>
            <person name="Henrissat B."/>
            <person name="Matheny P.B."/>
            <person name="Labbe J."/>
            <person name="Martin F."/>
        </authorList>
    </citation>
    <scope>NUCLEOTIDE SEQUENCE</scope>
    <source>
        <strain evidence="1">HHB10654</strain>
    </source>
</reference>
<comment type="caution">
    <text evidence="1">The sequence shown here is derived from an EMBL/GenBank/DDBJ whole genome shotgun (WGS) entry which is preliminary data.</text>
</comment>